<dbReference type="PANTHER" id="PTHR43584:SF8">
    <property type="entry name" value="N-ACETYLMURAMATE ALPHA-1-PHOSPHATE URIDYLYLTRANSFERASE"/>
    <property type="match status" value="1"/>
</dbReference>
<reference evidence="4 5" key="1">
    <citation type="submission" date="2018-01" db="EMBL/GenBank/DDBJ databases">
        <title>Complete genome sequence of Salinigranum rubrum GX10T, an extremely halophilic archaeon isolated from a marine solar saltern.</title>
        <authorList>
            <person name="Han S."/>
        </authorList>
    </citation>
    <scope>NUCLEOTIDE SEQUENCE [LARGE SCALE GENOMIC DNA]</scope>
    <source>
        <strain evidence="4 5">GX10</strain>
    </source>
</reference>
<accession>A0A2I8VM46</accession>
<dbReference type="Proteomes" id="UP000236584">
    <property type="component" value="Chromosome"/>
</dbReference>
<keyword evidence="1 4" id="KW-0808">Transferase</keyword>
<organism evidence="4 5">
    <name type="scientific">Salinigranum rubrum</name>
    <dbReference type="NCBI Taxonomy" id="755307"/>
    <lineage>
        <taxon>Archaea</taxon>
        <taxon>Methanobacteriati</taxon>
        <taxon>Methanobacteriota</taxon>
        <taxon>Stenosarchaea group</taxon>
        <taxon>Halobacteria</taxon>
        <taxon>Halobacteriales</taxon>
        <taxon>Haloferacaceae</taxon>
        <taxon>Salinigranum</taxon>
    </lineage>
</organism>
<keyword evidence="5" id="KW-1185">Reference proteome</keyword>
<dbReference type="EMBL" id="CP026309">
    <property type="protein sequence ID" value="AUV82954.1"/>
    <property type="molecule type" value="Genomic_DNA"/>
</dbReference>
<evidence type="ECO:0000256" key="2">
    <source>
        <dbReference type="ARBA" id="ARBA00022695"/>
    </source>
</evidence>
<dbReference type="InterPro" id="IPR050065">
    <property type="entry name" value="GlmU-like"/>
</dbReference>
<name>A0A2I8VM46_9EURY</name>
<feature type="domain" description="Nucleotidyl transferase" evidence="3">
    <location>
        <begin position="3"/>
        <end position="217"/>
    </location>
</feature>
<dbReference type="PANTHER" id="PTHR43584">
    <property type="entry name" value="NUCLEOTIDYL TRANSFERASE"/>
    <property type="match status" value="1"/>
</dbReference>
<proteinExistence type="predicted"/>
<dbReference type="InterPro" id="IPR005835">
    <property type="entry name" value="NTP_transferase_dom"/>
</dbReference>
<dbReference type="Gene3D" id="3.90.550.10">
    <property type="entry name" value="Spore Coat Polysaccharide Biosynthesis Protein SpsA, Chain A"/>
    <property type="match status" value="1"/>
</dbReference>
<evidence type="ECO:0000259" key="3">
    <source>
        <dbReference type="Pfam" id="PF00483"/>
    </source>
</evidence>
<sequence>MYGVVLAAGEGTRLRPRTAERPKGLVEVAGQPLLTHCFETLRALGVDELVVVVGYQGEQIVSYYGDRFGDLPLTYAHQTERRGLADALLTAESRADLDADFLVLNGDNVCRANLGDVLDRHRNSAADATLLVDEVSRADAAATGVVSFDDEGNVAGLVEKPDDPPSTTVPRGFYAFSPRIFEACRAIDPSPTGEYELTAAVDWLLDDGGRVETVGLEGWCVNVNTEADRTRAEKRLQRG</sequence>
<dbReference type="AlphaFoldDB" id="A0A2I8VM46"/>
<gene>
    <name evidence="4" type="ORF">C2R22_15975</name>
</gene>
<evidence type="ECO:0000313" key="4">
    <source>
        <dbReference type="EMBL" id="AUV82954.1"/>
    </source>
</evidence>
<dbReference type="KEGG" id="srub:C2R22_15975"/>
<evidence type="ECO:0000313" key="5">
    <source>
        <dbReference type="Proteomes" id="UP000236584"/>
    </source>
</evidence>
<dbReference type="InterPro" id="IPR029044">
    <property type="entry name" value="Nucleotide-diphossugar_trans"/>
</dbReference>
<dbReference type="SUPFAM" id="SSF53448">
    <property type="entry name" value="Nucleotide-diphospho-sugar transferases"/>
    <property type="match status" value="1"/>
</dbReference>
<dbReference type="OrthoDB" id="15372at2157"/>
<protein>
    <submittedName>
        <fullName evidence="4">UTP--glucose-1-phosphate uridylyltransferase</fullName>
    </submittedName>
</protein>
<dbReference type="CDD" id="cd04181">
    <property type="entry name" value="NTP_transferase"/>
    <property type="match status" value="1"/>
</dbReference>
<dbReference type="GeneID" id="35593621"/>
<dbReference type="GO" id="GO:0016779">
    <property type="term" value="F:nucleotidyltransferase activity"/>
    <property type="evidence" value="ECO:0007669"/>
    <property type="project" value="UniProtKB-KW"/>
</dbReference>
<dbReference type="Pfam" id="PF00483">
    <property type="entry name" value="NTP_transferase"/>
    <property type="match status" value="1"/>
</dbReference>
<keyword evidence="2 4" id="KW-0548">Nucleotidyltransferase</keyword>
<evidence type="ECO:0000256" key="1">
    <source>
        <dbReference type="ARBA" id="ARBA00022679"/>
    </source>
</evidence>
<dbReference type="RefSeq" id="WP_103426643.1">
    <property type="nucleotide sequence ID" value="NZ_CP026309.1"/>
</dbReference>